<dbReference type="FunCoup" id="C1E465">
    <property type="interactions" value="1745"/>
</dbReference>
<organism evidence="12 13">
    <name type="scientific">Micromonas commoda (strain RCC299 / NOUM17 / CCMP2709)</name>
    <name type="common">Picoplanktonic green alga</name>
    <dbReference type="NCBI Taxonomy" id="296587"/>
    <lineage>
        <taxon>Eukaryota</taxon>
        <taxon>Viridiplantae</taxon>
        <taxon>Chlorophyta</taxon>
        <taxon>Mamiellophyceae</taxon>
        <taxon>Mamiellales</taxon>
        <taxon>Mamiellaceae</taxon>
        <taxon>Micromonas</taxon>
    </lineage>
</organism>
<comment type="function">
    <text evidence="1">Functions as an U snRNP-specific nuclear import adapter. Involved in the trimethylguanosine (m3G)-cap-dependent nuclear import of U snRNPs. Binds specifically to the terminal m3G-cap U snRNAs.</text>
</comment>
<feature type="region of interest" description="Disordered" evidence="10">
    <location>
        <begin position="1"/>
        <end position="123"/>
    </location>
</feature>
<sequence>MSGRLPPRRDSVKASRLSTQLQKRRDAARQRQRDARRDLTDHARSLAFGAEDSGSEAGATRAVGDQDAMHRSSSNPQELALEHPGTSSTEAWLDVAQMGRESHHERSPRHRRSSSAPGKWSRESVARFSESQFMLPEWMVDVPPDLGHAWFATPRPKGQRVLVISSRGCTVSRLKNGRVLHRFPSALPGGSQRTKHGKAEDSFCILDCVFHQEDGVYYVMDCMAWNGMSMYDCTAEMRLSWLYSKLGDPETAECEAATGTGPNNRYRFAVPPTHNCDASGLRAAYGSPVPFRRDGIQFLAKDGNYELGVTPLAVMWKDPNTSDFFLDENPDGSDTQRVVLSLQSATGDVVTGDPTPIALARLPAQFLESAGRAAESAPAGGDSIGRDGTWRGNGGLRDGLLLRFAVGKGGLQIQDGLPVAADLVYEGIANQRRGGADTMTKILFQYYARREPITIEEIGMAVETQAREAAMAASSGSSASSVSIARSSQSFSGIPNGLFDF</sequence>
<dbReference type="GO" id="GO:0003723">
    <property type="term" value="F:RNA binding"/>
    <property type="evidence" value="ECO:0007669"/>
    <property type="project" value="UniProtKB-KW"/>
</dbReference>
<feature type="compositionally biased region" description="Basic and acidic residues" evidence="10">
    <location>
        <begin position="23"/>
        <end position="44"/>
    </location>
</feature>
<dbReference type="CDD" id="cd09232">
    <property type="entry name" value="Snurportin-1_C"/>
    <property type="match status" value="1"/>
</dbReference>
<dbReference type="OMA" id="EECDACE"/>
<evidence type="ECO:0000256" key="9">
    <source>
        <dbReference type="ARBA" id="ARBA00023242"/>
    </source>
</evidence>
<comment type="similarity">
    <text evidence="4">Belongs to the snurportin family.</text>
</comment>
<reference evidence="12 13" key="1">
    <citation type="journal article" date="2009" name="Science">
        <title>Green evolution and dynamic adaptations revealed by genomes of the marine picoeukaryotes Micromonas.</title>
        <authorList>
            <person name="Worden A.Z."/>
            <person name="Lee J.H."/>
            <person name="Mock T."/>
            <person name="Rouze P."/>
            <person name="Simmons M.P."/>
            <person name="Aerts A.L."/>
            <person name="Allen A.E."/>
            <person name="Cuvelier M.L."/>
            <person name="Derelle E."/>
            <person name="Everett M.V."/>
            <person name="Foulon E."/>
            <person name="Grimwood J."/>
            <person name="Gundlach H."/>
            <person name="Henrissat B."/>
            <person name="Napoli C."/>
            <person name="McDonald S.M."/>
            <person name="Parker M.S."/>
            <person name="Rombauts S."/>
            <person name="Salamov A."/>
            <person name="Von Dassow P."/>
            <person name="Badger J.H."/>
            <person name="Coutinho P.M."/>
            <person name="Demir E."/>
            <person name="Dubchak I."/>
            <person name="Gentemann C."/>
            <person name="Eikrem W."/>
            <person name="Gready J.E."/>
            <person name="John U."/>
            <person name="Lanier W."/>
            <person name="Lindquist E.A."/>
            <person name="Lucas S."/>
            <person name="Mayer K.F."/>
            <person name="Moreau H."/>
            <person name="Not F."/>
            <person name="Otillar R."/>
            <person name="Panaud O."/>
            <person name="Pangilinan J."/>
            <person name="Paulsen I."/>
            <person name="Piegu B."/>
            <person name="Poliakov A."/>
            <person name="Robbens S."/>
            <person name="Schmutz J."/>
            <person name="Toulza E."/>
            <person name="Wyss T."/>
            <person name="Zelensky A."/>
            <person name="Zhou K."/>
            <person name="Armbrust E.V."/>
            <person name="Bhattacharya D."/>
            <person name="Goodenough U.W."/>
            <person name="Van de Peer Y."/>
            <person name="Grigoriev I.V."/>
        </authorList>
    </citation>
    <scope>NUCLEOTIDE SEQUENCE [LARGE SCALE GENOMIC DNA]</scope>
    <source>
        <strain evidence="13">RCC299 / NOUM17</strain>
    </source>
</reference>
<protein>
    <recommendedName>
        <fullName evidence="5">Snurportin-1</fullName>
    </recommendedName>
</protein>
<keyword evidence="9" id="KW-0539">Nucleus</keyword>
<evidence type="ECO:0000256" key="1">
    <source>
        <dbReference type="ARBA" id="ARBA00003975"/>
    </source>
</evidence>
<dbReference type="PANTHER" id="PTHR13403">
    <property type="entry name" value="SNURPORTIN1 RNUT1 PROTEIN RNA, U TRANSPORTER 1"/>
    <property type="match status" value="1"/>
</dbReference>
<evidence type="ECO:0000256" key="2">
    <source>
        <dbReference type="ARBA" id="ARBA00004123"/>
    </source>
</evidence>
<dbReference type="InterPro" id="IPR047857">
    <property type="entry name" value="Snurportin1_C"/>
</dbReference>
<dbReference type="KEGG" id="mis:MICPUN_113598"/>
<dbReference type="Gene3D" id="3.30.470.30">
    <property type="entry name" value="DNA ligase/mRNA capping enzyme"/>
    <property type="match status" value="1"/>
</dbReference>
<dbReference type="GO" id="GO:0005634">
    <property type="term" value="C:nucleus"/>
    <property type="evidence" value="ECO:0007669"/>
    <property type="project" value="UniProtKB-SubCell"/>
</dbReference>
<dbReference type="GeneID" id="8242699"/>
<dbReference type="InParanoid" id="C1E465"/>
<dbReference type="AlphaFoldDB" id="C1E465"/>
<dbReference type="eggNOG" id="KOG3132">
    <property type="taxonomic scope" value="Eukaryota"/>
</dbReference>
<comment type="subcellular location">
    <subcellularLocation>
        <location evidence="3">Cytoplasm</location>
    </subcellularLocation>
    <subcellularLocation>
        <location evidence="2">Nucleus</location>
    </subcellularLocation>
</comment>
<evidence type="ECO:0000256" key="10">
    <source>
        <dbReference type="SAM" id="MobiDB-lite"/>
    </source>
</evidence>
<proteinExistence type="inferred from homology"/>
<dbReference type="GO" id="GO:0061015">
    <property type="term" value="P:snRNA import into nucleus"/>
    <property type="evidence" value="ECO:0007669"/>
    <property type="project" value="InterPro"/>
</dbReference>
<evidence type="ECO:0000313" key="12">
    <source>
        <dbReference type="EMBL" id="ACO63060.1"/>
    </source>
</evidence>
<name>C1E465_MICCC</name>
<evidence type="ECO:0000256" key="6">
    <source>
        <dbReference type="ARBA" id="ARBA00022448"/>
    </source>
</evidence>
<evidence type="ECO:0000256" key="4">
    <source>
        <dbReference type="ARBA" id="ARBA00007540"/>
    </source>
</evidence>
<gene>
    <name evidence="12" type="ORF">MICPUN_113598</name>
</gene>
<evidence type="ECO:0000313" key="13">
    <source>
        <dbReference type="Proteomes" id="UP000002009"/>
    </source>
</evidence>
<keyword evidence="7" id="KW-0963">Cytoplasm</keyword>
<evidence type="ECO:0000256" key="8">
    <source>
        <dbReference type="ARBA" id="ARBA00022884"/>
    </source>
</evidence>
<evidence type="ECO:0000256" key="7">
    <source>
        <dbReference type="ARBA" id="ARBA00022490"/>
    </source>
</evidence>
<keyword evidence="8" id="KW-0694">RNA-binding</keyword>
<dbReference type="STRING" id="296587.C1E465"/>
<evidence type="ECO:0000256" key="3">
    <source>
        <dbReference type="ARBA" id="ARBA00004496"/>
    </source>
</evidence>
<accession>C1E465</accession>
<dbReference type="EMBL" id="CP001325">
    <property type="protein sequence ID" value="ACO63060.1"/>
    <property type="molecule type" value="Genomic_DNA"/>
</dbReference>
<feature type="domain" description="Snurportin-1 m3G cap-binding" evidence="11">
    <location>
        <begin position="132"/>
        <end position="317"/>
    </location>
</feature>
<dbReference type="Proteomes" id="UP000002009">
    <property type="component" value="Chromosome 4"/>
</dbReference>
<dbReference type="InterPro" id="IPR017336">
    <property type="entry name" value="Snurportin-1"/>
</dbReference>
<keyword evidence="13" id="KW-1185">Reference proteome</keyword>
<dbReference type="OrthoDB" id="498532at2759"/>
<evidence type="ECO:0000256" key="5">
    <source>
        <dbReference type="ARBA" id="ARBA00016034"/>
    </source>
</evidence>
<dbReference type="RefSeq" id="XP_002501802.1">
    <property type="nucleotide sequence ID" value="XM_002501756.1"/>
</dbReference>
<keyword evidence="6" id="KW-0813">Transport</keyword>
<dbReference type="Pfam" id="PF21974">
    <property type="entry name" value="SPN1_m3Gcap_bd"/>
    <property type="match status" value="1"/>
</dbReference>
<dbReference type="PANTHER" id="PTHR13403:SF6">
    <property type="entry name" value="SNURPORTIN-1"/>
    <property type="match status" value="1"/>
</dbReference>
<dbReference type="GO" id="GO:0005737">
    <property type="term" value="C:cytoplasm"/>
    <property type="evidence" value="ECO:0007669"/>
    <property type="project" value="UniProtKB-SubCell"/>
</dbReference>
<evidence type="ECO:0000259" key="11">
    <source>
        <dbReference type="Pfam" id="PF21974"/>
    </source>
</evidence>
<dbReference type="SUPFAM" id="SSF56091">
    <property type="entry name" value="DNA ligase/mRNA capping enzyme, catalytic domain"/>
    <property type="match status" value="1"/>
</dbReference>